<feature type="compositionally biased region" description="Basic and acidic residues" evidence="11">
    <location>
        <begin position="638"/>
        <end position="650"/>
    </location>
</feature>
<dbReference type="GO" id="GO:0004674">
    <property type="term" value="F:protein serine/threonine kinase activity"/>
    <property type="evidence" value="ECO:0007669"/>
    <property type="project" value="UniProtKB-KW"/>
</dbReference>
<feature type="region of interest" description="Disordered" evidence="11">
    <location>
        <begin position="1165"/>
        <end position="1184"/>
    </location>
</feature>
<feature type="repeat" description="WD" evidence="10">
    <location>
        <begin position="1878"/>
        <end position="1911"/>
    </location>
</feature>
<organism evidence="13 14">
    <name type="scientific">Anaeramoeba ignava</name>
    <name type="common">Anaerobic marine amoeba</name>
    <dbReference type="NCBI Taxonomy" id="1746090"/>
    <lineage>
        <taxon>Eukaryota</taxon>
        <taxon>Metamonada</taxon>
        <taxon>Anaeramoebidae</taxon>
        <taxon>Anaeramoeba</taxon>
    </lineage>
</organism>
<dbReference type="PROSITE" id="PS50011">
    <property type="entry name" value="PROTEIN_KINASE_DOM"/>
    <property type="match status" value="1"/>
</dbReference>
<dbReference type="EC" id="2.7.11.1" evidence="1"/>
<dbReference type="EMBL" id="JAPDFW010000089">
    <property type="protein sequence ID" value="KAJ5071355.1"/>
    <property type="molecule type" value="Genomic_DNA"/>
</dbReference>
<dbReference type="GO" id="GO:0005524">
    <property type="term" value="F:ATP binding"/>
    <property type="evidence" value="ECO:0007669"/>
    <property type="project" value="UniProtKB-KW"/>
</dbReference>
<dbReference type="GO" id="GO:0034272">
    <property type="term" value="C:phosphatidylinositol 3-kinase complex, class III, type II"/>
    <property type="evidence" value="ECO:0007669"/>
    <property type="project" value="TreeGrafter"/>
</dbReference>
<dbReference type="Pfam" id="PF00069">
    <property type="entry name" value="Pkinase"/>
    <property type="match status" value="1"/>
</dbReference>
<proteinExistence type="predicted"/>
<feature type="region of interest" description="Disordered" evidence="11">
    <location>
        <begin position="1055"/>
        <end position="1084"/>
    </location>
</feature>
<feature type="region of interest" description="Disordered" evidence="11">
    <location>
        <begin position="1320"/>
        <end position="1361"/>
    </location>
</feature>
<keyword evidence="7" id="KW-0418">Kinase</keyword>
<dbReference type="GO" id="GO:0006623">
    <property type="term" value="P:protein targeting to vacuole"/>
    <property type="evidence" value="ECO:0007669"/>
    <property type="project" value="TreeGrafter"/>
</dbReference>
<gene>
    <name evidence="13" type="ORF">M0811_10417</name>
</gene>
<dbReference type="GO" id="GO:0016236">
    <property type="term" value="P:macroautophagy"/>
    <property type="evidence" value="ECO:0007669"/>
    <property type="project" value="InterPro"/>
</dbReference>
<evidence type="ECO:0000256" key="2">
    <source>
        <dbReference type="ARBA" id="ARBA00022527"/>
    </source>
</evidence>
<reference evidence="13" key="1">
    <citation type="submission" date="2022-10" db="EMBL/GenBank/DDBJ databases">
        <title>Novel sulphate-reducing endosymbionts in the free-living metamonad Anaeramoeba.</title>
        <authorList>
            <person name="Jerlstrom-Hultqvist J."/>
            <person name="Cepicka I."/>
            <person name="Gallot-Lavallee L."/>
            <person name="Salas-Leiva D."/>
            <person name="Curtis B.A."/>
            <person name="Zahonova K."/>
            <person name="Pipaliya S."/>
            <person name="Dacks J."/>
            <person name="Roger A.J."/>
        </authorList>
    </citation>
    <scope>NUCLEOTIDE SEQUENCE</scope>
    <source>
        <strain evidence="13">BMAN</strain>
    </source>
</reference>
<evidence type="ECO:0000256" key="3">
    <source>
        <dbReference type="ARBA" id="ARBA00022574"/>
    </source>
</evidence>
<accession>A0A9Q0LGD7</accession>
<feature type="compositionally biased region" description="Basic and acidic residues" evidence="11">
    <location>
        <begin position="1320"/>
        <end position="1336"/>
    </location>
</feature>
<evidence type="ECO:0000259" key="12">
    <source>
        <dbReference type="PROSITE" id="PS50011"/>
    </source>
</evidence>
<feature type="region of interest" description="Disordered" evidence="11">
    <location>
        <begin position="1236"/>
        <end position="1256"/>
    </location>
</feature>
<evidence type="ECO:0000256" key="1">
    <source>
        <dbReference type="ARBA" id="ARBA00012513"/>
    </source>
</evidence>
<evidence type="ECO:0000256" key="9">
    <source>
        <dbReference type="PROSITE-ProRule" id="PRU00103"/>
    </source>
</evidence>
<feature type="region of interest" description="Disordered" evidence="11">
    <location>
        <begin position="1004"/>
        <end position="1033"/>
    </location>
</feature>
<dbReference type="InterPro" id="IPR008271">
    <property type="entry name" value="Ser/Thr_kinase_AS"/>
</dbReference>
<feature type="compositionally biased region" description="Basic and acidic residues" evidence="11">
    <location>
        <begin position="1345"/>
        <end position="1361"/>
    </location>
</feature>
<dbReference type="PANTHER" id="PTHR17583">
    <property type="entry name" value="PHOSPHOINOSITIDE 3-KINASE REGULATORY SUBUNIT 4"/>
    <property type="match status" value="1"/>
</dbReference>
<dbReference type="SUPFAM" id="SSF50978">
    <property type="entry name" value="WD40 repeat-like"/>
    <property type="match status" value="1"/>
</dbReference>
<evidence type="ECO:0000256" key="10">
    <source>
        <dbReference type="PROSITE-ProRule" id="PRU00221"/>
    </source>
</evidence>
<dbReference type="InterPro" id="IPR021133">
    <property type="entry name" value="HEAT_type_2"/>
</dbReference>
<feature type="domain" description="Protein kinase" evidence="12">
    <location>
        <begin position="20"/>
        <end position="295"/>
    </location>
</feature>
<comment type="caution">
    <text evidence="13">The sequence shown here is derived from an EMBL/GenBank/DDBJ whole genome shotgun (WGS) entry which is preliminary data.</text>
</comment>
<evidence type="ECO:0000313" key="13">
    <source>
        <dbReference type="EMBL" id="KAJ5071355.1"/>
    </source>
</evidence>
<keyword evidence="8" id="KW-0067">ATP-binding</keyword>
<dbReference type="SUPFAM" id="SSF56112">
    <property type="entry name" value="Protein kinase-like (PK-like)"/>
    <property type="match status" value="1"/>
</dbReference>
<feature type="repeat" description="HEAT" evidence="9">
    <location>
        <begin position="525"/>
        <end position="563"/>
    </location>
</feature>
<feature type="compositionally biased region" description="Low complexity" evidence="11">
    <location>
        <begin position="1557"/>
        <end position="1572"/>
    </location>
</feature>
<feature type="compositionally biased region" description="Basic residues" evidence="11">
    <location>
        <begin position="1534"/>
        <end position="1543"/>
    </location>
</feature>
<name>A0A9Q0LGD7_ANAIG</name>
<dbReference type="InterPro" id="IPR036322">
    <property type="entry name" value="WD40_repeat_dom_sf"/>
</dbReference>
<dbReference type="Gene3D" id="1.10.510.10">
    <property type="entry name" value="Transferase(Phosphotransferase) domain 1"/>
    <property type="match status" value="1"/>
</dbReference>
<dbReference type="GO" id="GO:0071561">
    <property type="term" value="C:nucleus-vacuole junction"/>
    <property type="evidence" value="ECO:0007669"/>
    <property type="project" value="TreeGrafter"/>
</dbReference>
<dbReference type="SUPFAM" id="SSF48371">
    <property type="entry name" value="ARM repeat"/>
    <property type="match status" value="1"/>
</dbReference>
<dbReference type="PROSITE" id="PS50294">
    <property type="entry name" value="WD_REPEATS_REGION"/>
    <property type="match status" value="2"/>
</dbReference>
<dbReference type="Pfam" id="PF00400">
    <property type="entry name" value="WD40"/>
    <property type="match status" value="3"/>
</dbReference>
<dbReference type="Gene3D" id="2.130.10.10">
    <property type="entry name" value="YVTN repeat-like/Quinoprotein amine dehydrogenase"/>
    <property type="match status" value="2"/>
</dbReference>
<feature type="repeat" description="WD" evidence="10">
    <location>
        <begin position="1785"/>
        <end position="1826"/>
    </location>
</feature>
<dbReference type="InterPro" id="IPR055231">
    <property type="entry name" value="2AA_helical"/>
</dbReference>
<feature type="compositionally biased region" description="Polar residues" evidence="11">
    <location>
        <begin position="1239"/>
        <end position="1253"/>
    </location>
</feature>
<dbReference type="InterPro" id="IPR016024">
    <property type="entry name" value="ARM-type_fold"/>
</dbReference>
<keyword evidence="3 10" id="KW-0853">WD repeat</keyword>
<dbReference type="GO" id="GO:0005770">
    <property type="term" value="C:late endosome"/>
    <property type="evidence" value="ECO:0007669"/>
    <property type="project" value="TreeGrafter"/>
</dbReference>
<feature type="region of interest" description="Disordered" evidence="11">
    <location>
        <begin position="1533"/>
        <end position="1572"/>
    </location>
</feature>
<dbReference type="PANTHER" id="PTHR17583:SF0">
    <property type="entry name" value="PHOSPHOINOSITIDE 3-KINASE REGULATORY SUBUNIT 4"/>
    <property type="match status" value="1"/>
</dbReference>
<dbReference type="PROSITE" id="PS00108">
    <property type="entry name" value="PROTEIN_KINASE_ST"/>
    <property type="match status" value="1"/>
</dbReference>
<evidence type="ECO:0000256" key="4">
    <source>
        <dbReference type="ARBA" id="ARBA00022679"/>
    </source>
</evidence>
<protein>
    <recommendedName>
        <fullName evidence="1">non-specific serine/threonine protein kinase</fullName>
        <ecNumber evidence="1">2.7.11.1</ecNumber>
    </recommendedName>
</protein>
<dbReference type="Gene3D" id="1.25.10.10">
    <property type="entry name" value="Leucine-rich Repeat Variant"/>
    <property type="match status" value="2"/>
</dbReference>
<dbReference type="InterPro" id="IPR015943">
    <property type="entry name" value="WD40/YVTN_repeat-like_dom_sf"/>
</dbReference>
<evidence type="ECO:0000313" key="14">
    <source>
        <dbReference type="Proteomes" id="UP001149090"/>
    </source>
</evidence>
<dbReference type="InterPro" id="IPR000719">
    <property type="entry name" value="Prot_kinase_dom"/>
</dbReference>
<dbReference type="SMART" id="SM00320">
    <property type="entry name" value="WD40"/>
    <property type="match status" value="4"/>
</dbReference>
<feature type="repeat" description="HEAT" evidence="9">
    <location>
        <begin position="732"/>
        <end position="769"/>
    </location>
</feature>
<keyword evidence="2" id="KW-0723">Serine/threonine-protein kinase</keyword>
<evidence type="ECO:0000256" key="6">
    <source>
        <dbReference type="ARBA" id="ARBA00022741"/>
    </source>
</evidence>
<dbReference type="InterPro" id="IPR045162">
    <property type="entry name" value="Vps15-like"/>
</dbReference>
<sequence length="1911" mass="222482">MGNQLDSISDWNYLHELEGYTIIETMKSCRLFKTMKMANENTGTVYVKIFPKYPKSPPSYEKYRNHLEIIKSSVESLEISNILPFDKFVETRRAGYLIRPYLFSNMRDRLSTRPFLSNLEKKWITYQLLNSLKDARSIDLNHGDLKPENILITSFMWVYITDLASFKPTFLPHDNPADFSYFFDISGRRTCYIAPERFYTQNENEKHKNNITKIDINHDIFSLGCIIAELFLDGTPLFHLSELLSYKKGEFDPSQKIESITDENVRNLILSAISIDPKNRKKPEEYLQLYKDTLFPSYFKYMYSLMKNLLFLLPDQKIEKIHGMFESISSFIMNKDKENKRKKEDHSEQVIWKKEEEINETIYTNIIKEEQTYLNFLPKTSKQTKKLLKTAKFFSEKSMARNGGNFDRKNKENVEIQAKNTKNTKNKNISLLESCRCHKKMYESTQLLGNKQSLLLALQSTYQIHDQKKKIKASNRNYHEGFLLILNIISTSIRNCYRPQTKIMGLDLLKKISRNVNDQIKTDRIIPYLLSMLNDINARVRATAIQTIIEILESMSEILSSDYQLFPEYIIPALNRMTLDPDLFVRMTYAKIISRLALIAKKFLDFSYKLTEKQKEKRFLKSKQTDRNAQNIQQENEPNIKSENLNENKQENNSTKKPIKMIEVERSFSIDHETYQEYGGTYTEQLDFLRSQFSAQLFKLFDDESQNVKRVLVKNITELGVFFGTEISNDTLLPLLITFLNDKDWQLRNEFFDHILDLLPFLVTKTVKNIILPCVIEFLTDPEEFVVEKTVHLLAVFVILGLLNDLDLQKVSDKAMPLLVHPNIWIKNSAVTLCSSIAKHLGLPKFHLLITPKLEPFLEFPLLDFDETSILSVLKTQVSRQLYERVIEETHRSKGLNLRQMEFEALMIENKQEADQKRSVYLKNAENDELLKLQLEEVQVSDQSHIHPKDSFFRNDSIENLLLQRAYEEQKKILSLKSFILKASQNPQRRREIFGMIGNLRESQPILNEKTNDQKNKKNKNDKNNRNDDEKDEHKFRHILYTLQYLPEIKFDKEQKKLNKKQQKSNNSDTKDSGNLEKNQLNENLTQENQFDIFEKSKNELKSKIASLLDINPEIGQKTPKKIQFLGKRKPNLNQEFKDKMFEIEIPQDVPNYRGFKYEENSFDLQSENHEKPTKSQNAHKKTYSGEEVQINELKRSNTAFAGVTTSYEKDRKFHGKQKQEKSRKELIAKRKAGLPISYPQSPMDSHRLTLQHSPPKHKSRLSAQQEYQNEQYLLSQLSLFGFYSESSTPVKITENQEPIFQIKNYTENLIEKIYSEAEENKKEKSKEEQEQKTEMQENPNNQEKTLELEKEQEKAKEKTNEMSFIENSNFKIANEIRTNFDPNAQYEIGKQGAKIFKKNMPVPYEKLGRIQQKTGKYPPNFFLGQNINTWVPKGLQIAHLSEHTKSVNKIAISPDNLFFATASDDETVKIWLTENLQKNQLTKSAKTYSFQKGKITSLTILPNTHTIISGSSDGTIHLFRVDEIDSYDYKSSRDRKRKKMKNISKNQKISEKRRSSMLTSSISGSISSPVKLSKPSLTLNEQSMQNMAYFPFKIISPHEGSIVDIQNFGGEFGFSFIYLTQSGICHVHDLRCDEEVLKFEMNKEFGVVTALMSEPKSNWSAIGTFGGVIQCFDLRFLIPFQTWTHPSRQPILTLQNYPGTQKKMWIITSSSSANEMSIWDVKNAKCRQVFRVVDSESDTSKSFGEYFKSPSNSNLYKQQNIDTLLLSNEINDYSILNSDIPSVKQKQNNSIRAIYCSNKHSFLLTGGQDSRLRYWDTNKAENSFIISGQDSPKDTKIQYTKKSIEGVEIFSEYLVSKPDVSPLYFIGSNHSHRLNNRRSHKGAITDIQILEYPVPMIISSSQDGVVNVWR</sequence>
<dbReference type="InterPro" id="IPR011989">
    <property type="entry name" value="ARM-like"/>
</dbReference>
<keyword evidence="5" id="KW-0677">Repeat</keyword>
<dbReference type="OrthoDB" id="242910at2759"/>
<keyword evidence="4" id="KW-0808">Transferase</keyword>
<keyword evidence="14" id="KW-1185">Reference proteome</keyword>
<dbReference type="CDD" id="cd13980">
    <property type="entry name" value="STKc_Vps15"/>
    <property type="match status" value="1"/>
</dbReference>
<feature type="compositionally biased region" description="Polar residues" evidence="11">
    <location>
        <begin position="627"/>
        <end position="637"/>
    </location>
</feature>
<dbReference type="SMART" id="SM00220">
    <property type="entry name" value="S_TKc"/>
    <property type="match status" value="1"/>
</dbReference>
<evidence type="ECO:0000256" key="11">
    <source>
        <dbReference type="SAM" id="MobiDB-lite"/>
    </source>
</evidence>
<dbReference type="PROSITE" id="PS50077">
    <property type="entry name" value="HEAT_REPEAT"/>
    <property type="match status" value="2"/>
</dbReference>
<dbReference type="GO" id="GO:0034271">
    <property type="term" value="C:phosphatidylinositol 3-kinase complex, class III, type I"/>
    <property type="evidence" value="ECO:0007669"/>
    <property type="project" value="TreeGrafter"/>
</dbReference>
<dbReference type="OMA" id="ANEMSIW"/>
<evidence type="ECO:0000256" key="8">
    <source>
        <dbReference type="ARBA" id="ARBA00022840"/>
    </source>
</evidence>
<dbReference type="PROSITE" id="PS50082">
    <property type="entry name" value="WD_REPEATS_2"/>
    <property type="match status" value="3"/>
</dbReference>
<feature type="compositionally biased region" description="Basic and acidic residues" evidence="11">
    <location>
        <begin position="1010"/>
        <end position="1033"/>
    </location>
</feature>
<dbReference type="InterPro" id="IPR011009">
    <property type="entry name" value="Kinase-like_dom_sf"/>
</dbReference>
<keyword evidence="6" id="KW-0547">Nucleotide-binding</keyword>
<feature type="region of interest" description="Disordered" evidence="11">
    <location>
        <begin position="619"/>
        <end position="656"/>
    </location>
</feature>
<dbReference type="Proteomes" id="UP001149090">
    <property type="component" value="Unassembled WGS sequence"/>
</dbReference>
<dbReference type="GO" id="GO:0045324">
    <property type="term" value="P:late endosome to vacuole transport"/>
    <property type="evidence" value="ECO:0007669"/>
    <property type="project" value="InterPro"/>
</dbReference>
<dbReference type="Pfam" id="PF22956">
    <property type="entry name" value="VPS15-like_hel"/>
    <property type="match status" value="1"/>
</dbReference>
<evidence type="ECO:0000256" key="7">
    <source>
        <dbReference type="ARBA" id="ARBA00022777"/>
    </source>
</evidence>
<dbReference type="InterPro" id="IPR001680">
    <property type="entry name" value="WD40_rpt"/>
</dbReference>
<evidence type="ECO:0000256" key="5">
    <source>
        <dbReference type="ARBA" id="ARBA00022737"/>
    </source>
</evidence>
<feature type="repeat" description="WD" evidence="10">
    <location>
        <begin position="1441"/>
        <end position="1472"/>
    </location>
</feature>